<sequence length="395" mass="44883">MPTPRIRMKSCASETPVDTTTSQCHTTTSPSAGIKRKVEEDFETSIPPPSKSQKTFTKSETHWNLDGSLLLQIGNTRFKVHRSRLTSESPWFSALIDQRNGIFPEDTYEDQAEIDQVLSTVENVDGVDLFFLDIECSDFPDAEAFSVLLTAMNRGINFVYDPPKREEIVLLYRAASFYQMEIYQTFCERYFLNSFPDTGQMLPLSPSIDLAVQGILLGREYSTLSPILRPAFYDLARAPLFDYEPKPTRRHIETNAGPGLDPLESATTSRPANTNDIVQGEKHHPLARLPSRDLIALLDLQKRLSLTWDSIFDAMNYICRTDRCRSTHCAKVQPIKTECPYDPILGIQHILDRTAFTKSYCEEAAKEVKRLLKVERDGIWDDIKDWLGISDGDNI</sequence>
<evidence type="ECO:0000259" key="2">
    <source>
        <dbReference type="PROSITE" id="PS50097"/>
    </source>
</evidence>
<dbReference type="OMA" id="RSENFWH"/>
<feature type="compositionally biased region" description="Low complexity" evidence="1">
    <location>
        <begin position="19"/>
        <end position="31"/>
    </location>
</feature>
<evidence type="ECO:0000313" key="4">
    <source>
        <dbReference type="Proteomes" id="UP000054270"/>
    </source>
</evidence>
<protein>
    <recommendedName>
        <fullName evidence="2">BTB domain-containing protein</fullName>
    </recommendedName>
</protein>
<gene>
    <name evidence="3" type="ORF">HYPSUDRAFT_42202</name>
</gene>
<dbReference type="Gene3D" id="3.30.710.10">
    <property type="entry name" value="Potassium Channel Kv1.1, Chain A"/>
    <property type="match status" value="1"/>
</dbReference>
<evidence type="ECO:0000313" key="3">
    <source>
        <dbReference type="EMBL" id="KJA21336.1"/>
    </source>
</evidence>
<organism evidence="3 4">
    <name type="scientific">Hypholoma sublateritium (strain FD-334 SS-4)</name>
    <dbReference type="NCBI Taxonomy" id="945553"/>
    <lineage>
        <taxon>Eukaryota</taxon>
        <taxon>Fungi</taxon>
        <taxon>Dikarya</taxon>
        <taxon>Basidiomycota</taxon>
        <taxon>Agaricomycotina</taxon>
        <taxon>Agaricomycetes</taxon>
        <taxon>Agaricomycetidae</taxon>
        <taxon>Agaricales</taxon>
        <taxon>Agaricineae</taxon>
        <taxon>Strophariaceae</taxon>
        <taxon>Hypholoma</taxon>
    </lineage>
</organism>
<dbReference type="PROSITE" id="PS50097">
    <property type="entry name" value="BTB"/>
    <property type="match status" value="1"/>
</dbReference>
<dbReference type="EMBL" id="KN817559">
    <property type="protein sequence ID" value="KJA21336.1"/>
    <property type="molecule type" value="Genomic_DNA"/>
</dbReference>
<proteinExistence type="predicted"/>
<dbReference type="InterPro" id="IPR000210">
    <property type="entry name" value="BTB/POZ_dom"/>
</dbReference>
<dbReference type="InterPro" id="IPR011333">
    <property type="entry name" value="SKP1/BTB/POZ_sf"/>
</dbReference>
<keyword evidence="4" id="KW-1185">Reference proteome</keyword>
<accession>A0A0D2NXY2</accession>
<feature type="domain" description="BTB" evidence="2">
    <location>
        <begin position="65"/>
        <end position="155"/>
    </location>
</feature>
<dbReference type="OrthoDB" id="2746456at2759"/>
<reference evidence="4" key="1">
    <citation type="submission" date="2014-04" db="EMBL/GenBank/DDBJ databases">
        <title>Evolutionary Origins and Diversification of the Mycorrhizal Mutualists.</title>
        <authorList>
            <consortium name="DOE Joint Genome Institute"/>
            <consortium name="Mycorrhizal Genomics Consortium"/>
            <person name="Kohler A."/>
            <person name="Kuo A."/>
            <person name="Nagy L.G."/>
            <person name="Floudas D."/>
            <person name="Copeland A."/>
            <person name="Barry K.W."/>
            <person name="Cichocki N."/>
            <person name="Veneault-Fourrey C."/>
            <person name="LaButti K."/>
            <person name="Lindquist E.A."/>
            <person name="Lipzen A."/>
            <person name="Lundell T."/>
            <person name="Morin E."/>
            <person name="Murat C."/>
            <person name="Riley R."/>
            <person name="Ohm R."/>
            <person name="Sun H."/>
            <person name="Tunlid A."/>
            <person name="Henrissat B."/>
            <person name="Grigoriev I.V."/>
            <person name="Hibbett D.S."/>
            <person name="Martin F."/>
        </authorList>
    </citation>
    <scope>NUCLEOTIDE SEQUENCE [LARGE SCALE GENOMIC DNA]</scope>
    <source>
        <strain evidence="4">FD-334 SS-4</strain>
    </source>
</reference>
<dbReference type="AlphaFoldDB" id="A0A0D2NXY2"/>
<dbReference type="Proteomes" id="UP000054270">
    <property type="component" value="Unassembled WGS sequence"/>
</dbReference>
<name>A0A0D2NXY2_HYPSF</name>
<evidence type="ECO:0000256" key="1">
    <source>
        <dbReference type="SAM" id="MobiDB-lite"/>
    </source>
</evidence>
<dbReference type="STRING" id="945553.A0A0D2NXY2"/>
<dbReference type="SUPFAM" id="SSF54695">
    <property type="entry name" value="POZ domain"/>
    <property type="match status" value="1"/>
</dbReference>
<feature type="region of interest" description="Disordered" evidence="1">
    <location>
        <begin position="1"/>
        <end position="36"/>
    </location>
</feature>